<name>A0ABU7BMD1_9TELE</name>
<evidence type="ECO:0000313" key="1">
    <source>
        <dbReference type="EMBL" id="MED6251811.1"/>
    </source>
</evidence>
<evidence type="ECO:0000313" key="2">
    <source>
        <dbReference type="Proteomes" id="UP001345963"/>
    </source>
</evidence>
<organism evidence="1 2">
    <name type="scientific">Ataeniobius toweri</name>
    <dbReference type="NCBI Taxonomy" id="208326"/>
    <lineage>
        <taxon>Eukaryota</taxon>
        <taxon>Metazoa</taxon>
        <taxon>Chordata</taxon>
        <taxon>Craniata</taxon>
        <taxon>Vertebrata</taxon>
        <taxon>Euteleostomi</taxon>
        <taxon>Actinopterygii</taxon>
        <taxon>Neopterygii</taxon>
        <taxon>Teleostei</taxon>
        <taxon>Neoteleostei</taxon>
        <taxon>Acanthomorphata</taxon>
        <taxon>Ovalentaria</taxon>
        <taxon>Atherinomorphae</taxon>
        <taxon>Cyprinodontiformes</taxon>
        <taxon>Goodeidae</taxon>
        <taxon>Ataeniobius</taxon>
    </lineage>
</organism>
<sequence>MHSTTTCINTTFELADVGLGSFHTPVRCLPSGLKAGRRSGPSGRGLGWELDPGGRLAFRLSRDCLDFLGSRSLSSVPTPLAGVPGSGGGALGWSVCGSDWGVGAPPWLGCGFGRMPGLWCAVVAFL</sequence>
<accession>A0ABU7BMD1</accession>
<reference evidence="1 2" key="1">
    <citation type="submission" date="2021-07" db="EMBL/GenBank/DDBJ databases">
        <authorList>
            <person name="Palmer J.M."/>
        </authorList>
    </citation>
    <scope>NUCLEOTIDE SEQUENCE [LARGE SCALE GENOMIC DNA]</scope>
    <source>
        <strain evidence="1 2">AT_MEX2019</strain>
        <tissue evidence="1">Muscle</tissue>
    </source>
</reference>
<comment type="caution">
    <text evidence="1">The sequence shown here is derived from an EMBL/GenBank/DDBJ whole genome shotgun (WGS) entry which is preliminary data.</text>
</comment>
<dbReference type="EMBL" id="JAHUTI010060350">
    <property type="protein sequence ID" value="MED6251811.1"/>
    <property type="molecule type" value="Genomic_DNA"/>
</dbReference>
<keyword evidence="2" id="KW-1185">Reference proteome</keyword>
<protein>
    <submittedName>
        <fullName evidence="1">Uncharacterized protein</fullName>
    </submittedName>
</protein>
<gene>
    <name evidence="1" type="ORF">ATANTOWER_003262</name>
</gene>
<dbReference type="Proteomes" id="UP001345963">
    <property type="component" value="Unassembled WGS sequence"/>
</dbReference>
<proteinExistence type="predicted"/>